<accession>A0A2K0UP77</accession>
<evidence type="ECO:0000313" key="1">
    <source>
        <dbReference type="EMBL" id="PNP59584.1"/>
    </source>
</evidence>
<dbReference type="EMBL" id="MTYI01000006">
    <property type="protein sequence ID" value="PNP59584.1"/>
    <property type="molecule type" value="Genomic_DNA"/>
</dbReference>
<sequence length="96" mass="10728">MDMRKDYAHCSSILYTLYKSITALVGHSHEWSNASVESSDAEPARIINGDGRVLQVDEETVKASISRKLDNLRIGYQPNAECLGSSQYPNAWIVRV</sequence>
<dbReference type="Proteomes" id="UP000236290">
    <property type="component" value="Unassembled WGS sequence"/>
</dbReference>
<name>A0A2K0UP77_TRIHA</name>
<organism evidence="1 2">
    <name type="scientific">Trichoderma harzianum</name>
    <name type="common">Hypocrea lixii</name>
    <dbReference type="NCBI Taxonomy" id="5544"/>
    <lineage>
        <taxon>Eukaryota</taxon>
        <taxon>Fungi</taxon>
        <taxon>Dikarya</taxon>
        <taxon>Ascomycota</taxon>
        <taxon>Pezizomycotina</taxon>
        <taxon>Sordariomycetes</taxon>
        <taxon>Hypocreomycetidae</taxon>
        <taxon>Hypocreales</taxon>
        <taxon>Hypocreaceae</taxon>
        <taxon>Trichoderma</taxon>
    </lineage>
</organism>
<comment type="caution">
    <text evidence="1">The sequence shown here is derived from an EMBL/GenBank/DDBJ whole genome shotgun (WGS) entry which is preliminary data.</text>
</comment>
<proteinExistence type="predicted"/>
<gene>
    <name evidence="1" type="ORF">THARTR1_00757</name>
</gene>
<reference evidence="1 2" key="1">
    <citation type="submission" date="2017-02" db="EMBL/GenBank/DDBJ databases">
        <title>Genomes of Trichoderma spp. with biocontrol activity.</title>
        <authorList>
            <person name="Gardiner D."/>
            <person name="Kazan K."/>
            <person name="Vos C."/>
            <person name="Harvey P."/>
        </authorList>
    </citation>
    <scope>NUCLEOTIDE SEQUENCE [LARGE SCALE GENOMIC DNA]</scope>
    <source>
        <strain evidence="1 2">Tr1</strain>
    </source>
</reference>
<protein>
    <submittedName>
        <fullName evidence="1">Uncharacterized protein</fullName>
    </submittedName>
</protein>
<dbReference type="AlphaFoldDB" id="A0A2K0UP77"/>
<evidence type="ECO:0000313" key="2">
    <source>
        <dbReference type="Proteomes" id="UP000236290"/>
    </source>
</evidence>